<accession>A0AAX4G6K3</accession>
<dbReference type="Pfam" id="PF01145">
    <property type="entry name" value="Band_7"/>
    <property type="match status" value="1"/>
</dbReference>
<dbReference type="SUPFAM" id="SSF117892">
    <property type="entry name" value="Band 7/SPFH domain"/>
    <property type="match status" value="1"/>
</dbReference>
<dbReference type="Gene3D" id="3.30.479.30">
    <property type="entry name" value="Band 7 domain"/>
    <property type="match status" value="1"/>
</dbReference>
<protein>
    <submittedName>
        <fullName evidence="2">SPFH domain / band 7 family protein</fullName>
    </submittedName>
</protein>
<dbReference type="EMBL" id="OR575930">
    <property type="protein sequence ID" value="WOZ57537.1"/>
    <property type="molecule type" value="Genomic_DNA"/>
</dbReference>
<proteinExistence type="predicted"/>
<name>A0AAX4G6K3_9CAUD</name>
<dbReference type="InterPro" id="IPR036013">
    <property type="entry name" value="Band_7/SPFH_dom_sf"/>
</dbReference>
<sequence length="303" mass="33593">MRMSKMKGFAMAVILGATTLLAGCGAKVEVPPGHVAKVMTKDGYREGLIPTSKLRLDPCITYCDRLVIMDNTDKSYVEPMTIFIPADKLNISVDLRATLSVDPQKADPLFNKLPQVTQGDQLSLISGETIYNTYGKQVLQAEVRSYLTQYTISEIASNNEKINSDIQVLLQKVMGAKTPFKVNYAGLTNIKYPQIITDAQENSAKRREMIAQEEAQLSVSKVSLDRQLQEAKMQRAIEKEKAETEAQAQLVLANAVDPRSLRIKELEIQKILAENWDGKLPQTIMGGSNSGIPQMIMDLRGTK</sequence>
<keyword evidence="3" id="KW-1185">Reference proteome</keyword>
<feature type="domain" description="Band 7" evidence="1">
    <location>
        <begin position="29"/>
        <end position="215"/>
    </location>
</feature>
<evidence type="ECO:0000259" key="1">
    <source>
        <dbReference type="Pfam" id="PF01145"/>
    </source>
</evidence>
<dbReference type="Proteomes" id="UP001305174">
    <property type="component" value="Segment"/>
</dbReference>
<evidence type="ECO:0000313" key="2">
    <source>
        <dbReference type="EMBL" id="WOZ57537.1"/>
    </source>
</evidence>
<dbReference type="InterPro" id="IPR001107">
    <property type="entry name" value="Band_7"/>
</dbReference>
<reference evidence="3" key="1">
    <citation type="submission" date="2024-05" db="EMBL/GenBank/DDBJ databases">
        <authorList>
            <person name="Tikunov A.Y."/>
            <person name="Morozova V.V."/>
            <person name="Kozlova Y.N."/>
            <person name="Tikunova N.V."/>
            <person name="Babkin I.V."/>
        </authorList>
    </citation>
    <scope>NUCLEOTIDE SEQUENCE [LARGE SCALE GENOMIC DNA]</scope>
</reference>
<organism evidence="2 3">
    <name type="scientific">Pseudomonas phage vB_PseuGesM_254</name>
    <dbReference type="NCBI Taxonomy" id="3092638"/>
    <lineage>
        <taxon>Viruses</taxon>
        <taxon>Duplodnaviria</taxon>
        <taxon>Heunggongvirae</taxon>
        <taxon>Uroviricota</taxon>
        <taxon>Caudoviricetes</taxon>
        <taxon>Vandenendeviridae</taxon>
        <taxon>Chemalvirus</taxon>
        <taxon>Chemalvirus PseuGes254</taxon>
    </lineage>
</organism>
<dbReference type="PROSITE" id="PS51257">
    <property type="entry name" value="PROKAR_LIPOPROTEIN"/>
    <property type="match status" value="1"/>
</dbReference>
<evidence type="ECO:0000313" key="3">
    <source>
        <dbReference type="Proteomes" id="UP001305174"/>
    </source>
</evidence>